<name>D3FC26_CONWI</name>
<organism evidence="2 3">
    <name type="scientific">Conexibacter woesei (strain DSM 14684 / CCUG 47730 / CIP 108061 / JCM 11494 / NBRC 100937 / ID131577)</name>
    <dbReference type="NCBI Taxonomy" id="469383"/>
    <lineage>
        <taxon>Bacteria</taxon>
        <taxon>Bacillati</taxon>
        <taxon>Actinomycetota</taxon>
        <taxon>Thermoleophilia</taxon>
        <taxon>Solirubrobacterales</taxon>
        <taxon>Conexibacteraceae</taxon>
        <taxon>Conexibacter</taxon>
    </lineage>
</organism>
<gene>
    <name evidence="2" type="ordered locus">Cwoe_4909</name>
</gene>
<dbReference type="OrthoDB" id="162531at2"/>
<dbReference type="PROSITE" id="PS50995">
    <property type="entry name" value="HTH_MARR_2"/>
    <property type="match status" value="1"/>
</dbReference>
<proteinExistence type="predicted"/>
<dbReference type="GO" id="GO:0006950">
    <property type="term" value="P:response to stress"/>
    <property type="evidence" value="ECO:0007669"/>
    <property type="project" value="TreeGrafter"/>
</dbReference>
<dbReference type="AlphaFoldDB" id="D3FC26"/>
<evidence type="ECO:0000259" key="1">
    <source>
        <dbReference type="PROSITE" id="PS50995"/>
    </source>
</evidence>
<sequence length="144" mass="15900">MADRHRLYHRVNLTAHRLRVLADQRLLDVVGVTAAQAGVLLIVGDAAEPVRQRDLARLLRQRESAVTAMVERLIAAGQLERERPPGDGRTWLLRLTAGGETALVVVRRELEAFNARAFRGVPAAERAVVARALDRVLDNLSDDA</sequence>
<dbReference type="InterPro" id="IPR039422">
    <property type="entry name" value="MarR/SlyA-like"/>
</dbReference>
<dbReference type="KEGG" id="cwo:Cwoe_4909"/>
<dbReference type="SUPFAM" id="SSF46785">
    <property type="entry name" value="Winged helix' DNA-binding domain"/>
    <property type="match status" value="1"/>
</dbReference>
<dbReference type="STRING" id="469383.Cwoe_4909"/>
<protein>
    <submittedName>
        <fullName evidence="2">Transcriptional regulator, MarR family</fullName>
    </submittedName>
</protein>
<feature type="domain" description="HTH marR-type" evidence="1">
    <location>
        <begin position="4"/>
        <end position="138"/>
    </location>
</feature>
<reference evidence="3" key="2">
    <citation type="submission" date="2010-01" db="EMBL/GenBank/DDBJ databases">
        <title>The complete genome of Conexibacter woesei DSM 14684.</title>
        <authorList>
            <consortium name="US DOE Joint Genome Institute (JGI-PGF)"/>
            <person name="Lucas S."/>
            <person name="Copeland A."/>
            <person name="Lapidus A."/>
            <person name="Glavina del Rio T."/>
            <person name="Dalin E."/>
            <person name="Tice H."/>
            <person name="Bruce D."/>
            <person name="Goodwin L."/>
            <person name="Pitluck S."/>
            <person name="Kyrpides N."/>
            <person name="Mavromatis K."/>
            <person name="Ivanova N."/>
            <person name="Mikhailova N."/>
            <person name="Chertkov O."/>
            <person name="Brettin T."/>
            <person name="Detter J.C."/>
            <person name="Han C."/>
            <person name="Larimer F."/>
            <person name="Land M."/>
            <person name="Hauser L."/>
            <person name="Markowitz V."/>
            <person name="Cheng J.-F."/>
            <person name="Hugenholtz P."/>
            <person name="Woyke T."/>
            <person name="Wu D."/>
            <person name="Pukall R."/>
            <person name="Steenblock K."/>
            <person name="Schneider S."/>
            <person name="Klenk H.-P."/>
            <person name="Eisen J.A."/>
        </authorList>
    </citation>
    <scope>NUCLEOTIDE SEQUENCE [LARGE SCALE GENOMIC DNA]</scope>
    <source>
        <strain evidence="3">DSM 14684 / CIP 108061 / JCM 11494 / NBRC 100937 / ID131577</strain>
    </source>
</reference>
<dbReference type="PANTHER" id="PTHR33164">
    <property type="entry name" value="TRANSCRIPTIONAL REGULATOR, MARR FAMILY"/>
    <property type="match status" value="1"/>
</dbReference>
<dbReference type="InterPro" id="IPR000835">
    <property type="entry name" value="HTH_MarR-typ"/>
</dbReference>
<dbReference type="InterPro" id="IPR036390">
    <property type="entry name" value="WH_DNA-bd_sf"/>
</dbReference>
<dbReference type="HOGENOM" id="CLU_1793198_0_0_11"/>
<dbReference type="Gene3D" id="1.10.10.10">
    <property type="entry name" value="Winged helix-like DNA-binding domain superfamily/Winged helix DNA-binding domain"/>
    <property type="match status" value="1"/>
</dbReference>
<dbReference type="SMART" id="SM00347">
    <property type="entry name" value="HTH_MARR"/>
    <property type="match status" value="1"/>
</dbReference>
<dbReference type="GO" id="GO:0003700">
    <property type="term" value="F:DNA-binding transcription factor activity"/>
    <property type="evidence" value="ECO:0007669"/>
    <property type="project" value="InterPro"/>
</dbReference>
<dbReference type="PANTHER" id="PTHR33164:SF43">
    <property type="entry name" value="HTH-TYPE TRANSCRIPTIONAL REPRESSOR YETL"/>
    <property type="match status" value="1"/>
</dbReference>
<reference evidence="2 3" key="1">
    <citation type="journal article" date="2010" name="Stand. Genomic Sci.">
        <title>Complete genome sequence of Conexibacter woesei type strain (ID131577).</title>
        <authorList>
            <person name="Pukall R."/>
            <person name="Lapidus A."/>
            <person name="Glavina Del Rio T."/>
            <person name="Copeland A."/>
            <person name="Tice H."/>
            <person name="Cheng J.-F."/>
            <person name="Lucas S."/>
            <person name="Chen F."/>
            <person name="Nolan M."/>
            <person name="Bruce D."/>
            <person name="Goodwin L."/>
            <person name="Pitluck S."/>
            <person name="Mavromatis K."/>
            <person name="Ivanova N."/>
            <person name="Ovchinnikova G."/>
            <person name="Pati A."/>
            <person name="Chen A."/>
            <person name="Palaniappan K."/>
            <person name="Land M."/>
            <person name="Hauser L."/>
            <person name="Chang Y.-J."/>
            <person name="Jeffries C.D."/>
            <person name="Chain P."/>
            <person name="Meincke L."/>
            <person name="Sims D."/>
            <person name="Brettin T."/>
            <person name="Detter J.C."/>
            <person name="Rohde M."/>
            <person name="Goeker M."/>
            <person name="Bristow J."/>
            <person name="Eisen J.A."/>
            <person name="Markowitz V."/>
            <person name="Kyrpides N.C."/>
            <person name="Klenk H.-P."/>
            <person name="Hugenholtz P."/>
        </authorList>
    </citation>
    <scope>NUCLEOTIDE SEQUENCE [LARGE SCALE GENOMIC DNA]</scope>
    <source>
        <strain evidence="3">DSM 14684 / CIP 108061 / JCM 11494 / NBRC 100937 / ID131577</strain>
    </source>
</reference>
<evidence type="ECO:0000313" key="3">
    <source>
        <dbReference type="Proteomes" id="UP000008229"/>
    </source>
</evidence>
<dbReference type="eggNOG" id="COG1846">
    <property type="taxonomic scope" value="Bacteria"/>
</dbReference>
<keyword evidence="3" id="KW-1185">Reference proteome</keyword>
<dbReference type="Pfam" id="PF12802">
    <property type="entry name" value="MarR_2"/>
    <property type="match status" value="1"/>
</dbReference>
<dbReference type="RefSeq" id="WP_012936372.1">
    <property type="nucleotide sequence ID" value="NC_013739.1"/>
</dbReference>
<dbReference type="Proteomes" id="UP000008229">
    <property type="component" value="Chromosome"/>
</dbReference>
<evidence type="ECO:0000313" key="2">
    <source>
        <dbReference type="EMBL" id="ADB53321.1"/>
    </source>
</evidence>
<dbReference type="InterPro" id="IPR036388">
    <property type="entry name" value="WH-like_DNA-bd_sf"/>
</dbReference>
<dbReference type="EMBL" id="CP001854">
    <property type="protein sequence ID" value="ADB53321.1"/>
    <property type="molecule type" value="Genomic_DNA"/>
</dbReference>
<accession>D3FC26</accession>